<dbReference type="InterPro" id="IPR001387">
    <property type="entry name" value="Cro/C1-type_HTH"/>
</dbReference>
<protein>
    <recommendedName>
        <fullName evidence="1">HTH cro/C1-type domain-containing protein</fullName>
    </recommendedName>
</protein>
<evidence type="ECO:0000313" key="3">
    <source>
        <dbReference type="Proteomes" id="UP000334820"/>
    </source>
</evidence>
<sequence length="408" mass="44809">MSLLRKLREQELAGLREQAGKIGIAVGTLLAAEHGRPLRLDTIRMICEYYGKTAAELGLVCQQRGKRKAAPKEDDIKRRDALYVLTAGSGLAFLSPALPYTTAEALGVSRTLLGVLWRASLAEHVETIHGLAALLLRFLESHPAFEGERETRASLMAEVHLILATVARHLMRPDKRLDHLRQAEQQAQLSPDPLLTKAVLDYLGYGYNWNLAPGKEQYGPRPEKALLCFQRGLALKDGPASPALESDLLGGLAEAYSLLQESRQALKTLSLAEDRYASTSPATDPGYWLADAPAYTIPLRRVRILINLGQTQGVMAALEESQRLYEAQWPQAKGRALAELQPRRAAVALALSDQELFVEALGASLGAAQQSGSRYALAMVRQLLRQGQARWPQVKQLEEWAAQVEVSA</sequence>
<organism evidence="2 3">
    <name type="scientific">Thermogemmatispora aurantia</name>
    <dbReference type="NCBI Taxonomy" id="2045279"/>
    <lineage>
        <taxon>Bacteria</taxon>
        <taxon>Bacillati</taxon>
        <taxon>Chloroflexota</taxon>
        <taxon>Ktedonobacteria</taxon>
        <taxon>Thermogemmatisporales</taxon>
        <taxon>Thermogemmatisporaceae</taxon>
        <taxon>Thermogemmatispora</taxon>
    </lineage>
</organism>
<comment type="caution">
    <text evidence="2">The sequence shown here is derived from an EMBL/GenBank/DDBJ whole genome shotgun (WGS) entry which is preliminary data.</text>
</comment>
<dbReference type="InterPro" id="IPR011990">
    <property type="entry name" value="TPR-like_helical_dom_sf"/>
</dbReference>
<dbReference type="Gene3D" id="1.25.40.10">
    <property type="entry name" value="Tetratricopeptide repeat domain"/>
    <property type="match status" value="1"/>
</dbReference>
<keyword evidence="3" id="KW-1185">Reference proteome</keyword>
<gene>
    <name evidence="2" type="ORF">KTAU_17910</name>
</gene>
<feature type="domain" description="HTH cro/C1-type" evidence="1">
    <location>
        <begin position="4"/>
        <end position="57"/>
    </location>
</feature>
<dbReference type="SUPFAM" id="SSF48452">
    <property type="entry name" value="TPR-like"/>
    <property type="match status" value="1"/>
</dbReference>
<dbReference type="RefSeq" id="WP_151727959.1">
    <property type="nucleotide sequence ID" value="NZ_BKZV01000002.1"/>
</dbReference>
<name>A0A5J4K312_9CHLR</name>
<dbReference type="PROSITE" id="PS50943">
    <property type="entry name" value="HTH_CROC1"/>
    <property type="match status" value="1"/>
</dbReference>
<reference evidence="2 3" key="1">
    <citation type="journal article" date="2019" name="Int. J. Syst. Evol. Microbiol.">
        <title>Thermogemmatispora aurantia sp. nov. and Thermogemmatispora argillosa sp. nov., within the class Ktedonobacteria, and emended description of the genus Thermogemmatispora.</title>
        <authorList>
            <person name="Zheng Y."/>
            <person name="Wang C.M."/>
            <person name="Sakai Y."/>
            <person name="Abe K."/>
            <person name="Yokota A."/>
            <person name="Yabe S."/>
        </authorList>
    </citation>
    <scope>NUCLEOTIDE SEQUENCE [LARGE SCALE GENOMIC DNA]</scope>
    <source>
        <strain evidence="2 3">A1-2</strain>
    </source>
</reference>
<evidence type="ECO:0000259" key="1">
    <source>
        <dbReference type="PROSITE" id="PS50943"/>
    </source>
</evidence>
<dbReference type="AlphaFoldDB" id="A0A5J4K312"/>
<evidence type="ECO:0000313" key="2">
    <source>
        <dbReference type="EMBL" id="GER83154.1"/>
    </source>
</evidence>
<accession>A0A5J4K312</accession>
<dbReference type="EMBL" id="BKZV01000002">
    <property type="protein sequence ID" value="GER83154.1"/>
    <property type="molecule type" value="Genomic_DNA"/>
</dbReference>
<dbReference type="Proteomes" id="UP000334820">
    <property type="component" value="Unassembled WGS sequence"/>
</dbReference>
<proteinExistence type="predicted"/>